<sequence length="131" mass="15213">MDAVLPNSSSAGTSSPKYVKSKEIRREGRTIYYLTKYGWTKEHTKEKMWIDSSIQNRRQAFIDGLSTELKNPSEKMIILHVGPEFGFVDGRLLVFHGIKSTDYQEKMNAKYLKNGFINYYDYCYKMQSCNG</sequence>
<keyword evidence="2" id="KW-1185">Reference proteome</keyword>
<reference evidence="1" key="1">
    <citation type="journal article" date="2023" name="Insect Mol. Biol.">
        <title>Genome sequencing provides insights into the evolution of gene families encoding plant cell wall-degrading enzymes in longhorned beetles.</title>
        <authorList>
            <person name="Shin N.R."/>
            <person name="Okamura Y."/>
            <person name="Kirsch R."/>
            <person name="Pauchet Y."/>
        </authorList>
    </citation>
    <scope>NUCLEOTIDE SEQUENCE</scope>
    <source>
        <strain evidence="1">MMC_N1</strain>
    </source>
</reference>
<dbReference type="Proteomes" id="UP001162164">
    <property type="component" value="Unassembled WGS sequence"/>
</dbReference>
<evidence type="ECO:0000313" key="1">
    <source>
        <dbReference type="EMBL" id="KAJ8979853.1"/>
    </source>
</evidence>
<proteinExistence type="predicted"/>
<organism evidence="1 2">
    <name type="scientific">Molorchus minor</name>
    <dbReference type="NCBI Taxonomy" id="1323400"/>
    <lineage>
        <taxon>Eukaryota</taxon>
        <taxon>Metazoa</taxon>
        <taxon>Ecdysozoa</taxon>
        <taxon>Arthropoda</taxon>
        <taxon>Hexapoda</taxon>
        <taxon>Insecta</taxon>
        <taxon>Pterygota</taxon>
        <taxon>Neoptera</taxon>
        <taxon>Endopterygota</taxon>
        <taxon>Coleoptera</taxon>
        <taxon>Polyphaga</taxon>
        <taxon>Cucujiformia</taxon>
        <taxon>Chrysomeloidea</taxon>
        <taxon>Cerambycidae</taxon>
        <taxon>Lamiinae</taxon>
        <taxon>Monochamini</taxon>
        <taxon>Molorchus</taxon>
    </lineage>
</organism>
<dbReference type="EMBL" id="JAPWTJ010000308">
    <property type="protein sequence ID" value="KAJ8979853.1"/>
    <property type="molecule type" value="Genomic_DNA"/>
</dbReference>
<gene>
    <name evidence="1" type="ORF">NQ317_006317</name>
</gene>
<evidence type="ECO:0000313" key="2">
    <source>
        <dbReference type="Proteomes" id="UP001162164"/>
    </source>
</evidence>
<accession>A0ABQ9JQI2</accession>
<comment type="caution">
    <text evidence="1">The sequence shown here is derived from an EMBL/GenBank/DDBJ whole genome shotgun (WGS) entry which is preliminary data.</text>
</comment>
<name>A0ABQ9JQI2_9CUCU</name>
<protein>
    <submittedName>
        <fullName evidence="1">Uncharacterized protein</fullName>
    </submittedName>
</protein>